<dbReference type="EMBL" id="VSWD01000012">
    <property type="protein sequence ID" value="KAK3086306.1"/>
    <property type="molecule type" value="Genomic_DNA"/>
</dbReference>
<keyword evidence="7" id="KW-0378">Hydrolase</keyword>
<evidence type="ECO:0000256" key="1">
    <source>
        <dbReference type="ARBA" id="ARBA00022670"/>
    </source>
</evidence>
<dbReference type="InterPro" id="IPR001878">
    <property type="entry name" value="Znf_CCHC"/>
</dbReference>
<dbReference type="InterPro" id="IPR043502">
    <property type="entry name" value="DNA/RNA_pol_sf"/>
</dbReference>
<keyword evidence="14" id="KW-0863">Zinc-finger</keyword>
<dbReference type="CDD" id="cd00303">
    <property type="entry name" value="retropepsin_like"/>
    <property type="match status" value="1"/>
</dbReference>
<keyword evidence="14" id="KW-0862">Zinc</keyword>
<keyword evidence="19" id="KW-1185">Reference proteome</keyword>
<keyword evidence="8" id="KW-0460">Magnesium</keyword>
<dbReference type="PROSITE" id="PS50878">
    <property type="entry name" value="RT_POL"/>
    <property type="match status" value="1"/>
</dbReference>
<reference evidence="18" key="1">
    <citation type="submission" date="2019-08" db="EMBL/GenBank/DDBJ databases">
        <title>The improved chromosome-level genome for the pearl oyster Pinctada fucata martensii using PacBio sequencing and Hi-C.</title>
        <authorList>
            <person name="Zheng Z."/>
        </authorList>
    </citation>
    <scope>NUCLEOTIDE SEQUENCE</scope>
    <source>
        <strain evidence="18">ZZ-2019</strain>
        <tissue evidence="18">Adductor muscle</tissue>
    </source>
</reference>
<organism evidence="18 19">
    <name type="scientific">Pinctada imbricata</name>
    <name type="common">Atlantic pearl-oyster</name>
    <name type="synonym">Pinctada martensii</name>
    <dbReference type="NCBI Taxonomy" id="66713"/>
    <lineage>
        <taxon>Eukaryota</taxon>
        <taxon>Metazoa</taxon>
        <taxon>Spiralia</taxon>
        <taxon>Lophotrochozoa</taxon>
        <taxon>Mollusca</taxon>
        <taxon>Bivalvia</taxon>
        <taxon>Autobranchia</taxon>
        <taxon>Pteriomorphia</taxon>
        <taxon>Pterioida</taxon>
        <taxon>Pterioidea</taxon>
        <taxon>Pteriidae</taxon>
        <taxon>Pinctada</taxon>
    </lineage>
</organism>
<dbReference type="GO" id="GO:0004190">
    <property type="term" value="F:aspartic-type endopeptidase activity"/>
    <property type="evidence" value="ECO:0007669"/>
    <property type="project" value="UniProtKB-KW"/>
</dbReference>
<dbReference type="InterPro" id="IPR043128">
    <property type="entry name" value="Rev_trsase/Diguanyl_cyclase"/>
</dbReference>
<evidence type="ECO:0000256" key="2">
    <source>
        <dbReference type="ARBA" id="ARBA00022679"/>
    </source>
</evidence>
<dbReference type="CDD" id="cd01647">
    <property type="entry name" value="RT_LTR"/>
    <property type="match status" value="1"/>
</dbReference>
<dbReference type="InterPro" id="IPR021109">
    <property type="entry name" value="Peptidase_aspartic_dom_sf"/>
</dbReference>
<dbReference type="Pfam" id="PF00078">
    <property type="entry name" value="RVT_1"/>
    <property type="match status" value="1"/>
</dbReference>
<dbReference type="GO" id="GO:0003964">
    <property type="term" value="F:RNA-directed DNA polymerase activity"/>
    <property type="evidence" value="ECO:0007669"/>
    <property type="project" value="UniProtKB-KW"/>
</dbReference>
<protein>
    <submittedName>
        <fullName evidence="18">Uncharacterized protein</fullName>
    </submittedName>
</protein>
<feature type="domain" description="CCHC-type" evidence="16">
    <location>
        <begin position="354"/>
        <end position="370"/>
    </location>
</feature>
<evidence type="ECO:0000259" key="16">
    <source>
        <dbReference type="PROSITE" id="PS50158"/>
    </source>
</evidence>
<keyword evidence="11" id="KW-0695">RNA-directed DNA polymerase</keyword>
<evidence type="ECO:0000256" key="13">
    <source>
        <dbReference type="ARBA" id="ARBA00023268"/>
    </source>
</evidence>
<dbReference type="SMART" id="SM00343">
    <property type="entry name" value="ZnF_C2HC"/>
    <property type="match status" value="1"/>
</dbReference>
<feature type="compositionally biased region" description="Low complexity" evidence="15">
    <location>
        <begin position="73"/>
        <end position="84"/>
    </location>
</feature>
<keyword evidence="12" id="KW-0238">DNA-binding</keyword>
<evidence type="ECO:0000256" key="4">
    <source>
        <dbReference type="ARBA" id="ARBA00022722"/>
    </source>
</evidence>
<evidence type="ECO:0000313" key="18">
    <source>
        <dbReference type="EMBL" id="KAK3086306.1"/>
    </source>
</evidence>
<feature type="domain" description="Reverse transcriptase" evidence="17">
    <location>
        <begin position="719"/>
        <end position="898"/>
    </location>
</feature>
<evidence type="ECO:0000256" key="6">
    <source>
        <dbReference type="ARBA" id="ARBA00022759"/>
    </source>
</evidence>
<dbReference type="InterPro" id="IPR050951">
    <property type="entry name" value="Retrovirus_Pol_polyprotein"/>
</dbReference>
<dbReference type="Proteomes" id="UP001186944">
    <property type="component" value="Unassembled WGS sequence"/>
</dbReference>
<dbReference type="Pfam" id="PF13975">
    <property type="entry name" value="gag-asp_proteas"/>
    <property type="match status" value="1"/>
</dbReference>
<proteinExistence type="predicted"/>
<evidence type="ECO:0000313" key="19">
    <source>
        <dbReference type="Proteomes" id="UP001186944"/>
    </source>
</evidence>
<keyword evidence="9" id="KW-0694">RNA-binding</keyword>
<evidence type="ECO:0000256" key="15">
    <source>
        <dbReference type="SAM" id="MobiDB-lite"/>
    </source>
</evidence>
<evidence type="ECO:0000256" key="10">
    <source>
        <dbReference type="ARBA" id="ARBA00022908"/>
    </source>
</evidence>
<keyword evidence="1" id="KW-0645">Protease</keyword>
<accession>A0AA88XJ39</accession>
<feature type="region of interest" description="Disordered" evidence="15">
    <location>
        <begin position="29"/>
        <end position="104"/>
    </location>
</feature>
<dbReference type="SUPFAM" id="SSF56672">
    <property type="entry name" value="DNA/RNA polymerases"/>
    <property type="match status" value="1"/>
</dbReference>
<feature type="compositionally biased region" description="Polar residues" evidence="15">
    <location>
        <begin position="49"/>
        <end position="72"/>
    </location>
</feature>
<dbReference type="Gene3D" id="2.40.70.10">
    <property type="entry name" value="Acid Proteases"/>
    <property type="match status" value="1"/>
</dbReference>
<keyword evidence="4" id="KW-0540">Nuclease</keyword>
<dbReference type="Gene3D" id="3.10.20.370">
    <property type="match status" value="1"/>
</dbReference>
<dbReference type="Gene3D" id="3.10.10.10">
    <property type="entry name" value="HIV Type 1 Reverse Transcriptase, subunit A, domain 1"/>
    <property type="match status" value="1"/>
</dbReference>
<keyword evidence="14" id="KW-0479">Metal-binding</keyword>
<dbReference type="PROSITE" id="PS50158">
    <property type="entry name" value="ZF_CCHC"/>
    <property type="match status" value="1"/>
</dbReference>
<evidence type="ECO:0000259" key="17">
    <source>
        <dbReference type="PROSITE" id="PS50878"/>
    </source>
</evidence>
<dbReference type="FunFam" id="3.10.10.10:FF:000007">
    <property type="entry name" value="Retrovirus-related Pol polyprotein from transposon 17.6-like Protein"/>
    <property type="match status" value="1"/>
</dbReference>
<evidence type="ECO:0000256" key="11">
    <source>
        <dbReference type="ARBA" id="ARBA00022918"/>
    </source>
</evidence>
<keyword evidence="6" id="KW-0255">Endonuclease</keyword>
<feature type="compositionally biased region" description="Polar residues" evidence="15">
    <location>
        <begin position="92"/>
        <end position="104"/>
    </location>
</feature>
<dbReference type="FunFam" id="3.10.20.370:FF:000001">
    <property type="entry name" value="Retrovirus-related Pol polyprotein from transposon 17.6-like protein"/>
    <property type="match status" value="1"/>
</dbReference>
<dbReference type="SUPFAM" id="SSF50630">
    <property type="entry name" value="Acid proteases"/>
    <property type="match status" value="1"/>
</dbReference>
<evidence type="ECO:0000256" key="7">
    <source>
        <dbReference type="ARBA" id="ARBA00022801"/>
    </source>
</evidence>
<evidence type="ECO:0000256" key="3">
    <source>
        <dbReference type="ARBA" id="ARBA00022695"/>
    </source>
</evidence>
<dbReference type="FunFam" id="3.30.70.270:FF:000020">
    <property type="entry name" value="Transposon Tf2-6 polyprotein-like Protein"/>
    <property type="match status" value="1"/>
</dbReference>
<dbReference type="SUPFAM" id="SSF57756">
    <property type="entry name" value="Retrovirus zinc finger-like domains"/>
    <property type="match status" value="1"/>
</dbReference>
<evidence type="ECO:0000256" key="8">
    <source>
        <dbReference type="ARBA" id="ARBA00022842"/>
    </source>
</evidence>
<dbReference type="GO" id="GO:0003723">
    <property type="term" value="F:RNA binding"/>
    <property type="evidence" value="ECO:0007669"/>
    <property type="project" value="UniProtKB-KW"/>
</dbReference>
<comment type="caution">
    <text evidence="18">The sequence shown here is derived from an EMBL/GenBank/DDBJ whole genome shotgun (WGS) entry which is preliminary data.</text>
</comment>
<dbReference type="AlphaFoldDB" id="A0AA88XJ39"/>
<dbReference type="PROSITE" id="PS00141">
    <property type="entry name" value="ASP_PROTEASE"/>
    <property type="match status" value="1"/>
</dbReference>
<evidence type="ECO:0000256" key="12">
    <source>
        <dbReference type="ARBA" id="ARBA00023125"/>
    </source>
</evidence>
<dbReference type="InterPro" id="IPR041577">
    <property type="entry name" value="RT_RNaseH_2"/>
</dbReference>
<feature type="compositionally biased region" description="Low complexity" evidence="15">
    <location>
        <begin position="34"/>
        <end position="43"/>
    </location>
</feature>
<keyword evidence="10" id="KW-0229">DNA integration</keyword>
<dbReference type="InterPro" id="IPR000477">
    <property type="entry name" value="RT_dom"/>
</dbReference>
<keyword evidence="2" id="KW-0808">Transferase</keyword>
<name>A0AA88XJ39_PINIB</name>
<dbReference type="GO" id="GO:0003677">
    <property type="term" value="F:DNA binding"/>
    <property type="evidence" value="ECO:0007669"/>
    <property type="project" value="UniProtKB-KW"/>
</dbReference>
<keyword evidence="13" id="KW-0511">Multifunctional enzyme</keyword>
<dbReference type="GO" id="GO:0004519">
    <property type="term" value="F:endonuclease activity"/>
    <property type="evidence" value="ECO:0007669"/>
    <property type="project" value="UniProtKB-KW"/>
</dbReference>
<dbReference type="FunFam" id="3.10.10.10:FF:000002">
    <property type="entry name" value="Retrovirus-related Pol polyprotein from transposon 17.6-like protein"/>
    <property type="match status" value="1"/>
</dbReference>
<evidence type="ECO:0000256" key="14">
    <source>
        <dbReference type="PROSITE-ProRule" id="PRU00047"/>
    </source>
</evidence>
<keyword evidence="5" id="KW-0064">Aspartyl protease</keyword>
<gene>
    <name evidence="18" type="ORF">FSP39_016667</name>
</gene>
<dbReference type="PANTHER" id="PTHR37984:SF5">
    <property type="entry name" value="PROTEIN NYNRIN-LIKE"/>
    <property type="match status" value="1"/>
</dbReference>
<dbReference type="Pfam" id="PF17919">
    <property type="entry name" value="RT_RNaseH_2"/>
    <property type="match status" value="1"/>
</dbReference>
<dbReference type="GO" id="GO:0006508">
    <property type="term" value="P:proteolysis"/>
    <property type="evidence" value="ECO:0007669"/>
    <property type="project" value="UniProtKB-KW"/>
</dbReference>
<dbReference type="InterPro" id="IPR036875">
    <property type="entry name" value="Znf_CCHC_sf"/>
</dbReference>
<dbReference type="Gene3D" id="3.30.70.270">
    <property type="match status" value="2"/>
</dbReference>
<dbReference type="GO" id="GO:0015074">
    <property type="term" value="P:DNA integration"/>
    <property type="evidence" value="ECO:0007669"/>
    <property type="project" value="UniProtKB-KW"/>
</dbReference>
<dbReference type="GO" id="GO:0008270">
    <property type="term" value="F:zinc ion binding"/>
    <property type="evidence" value="ECO:0007669"/>
    <property type="project" value="UniProtKB-KW"/>
</dbReference>
<sequence length="1085" mass="121574">MDRIHDLTTEITQLEYDLACLANQISRQSTPIVSRQSTSQSTTSRRRNISPQNRRVTFSTGTGQVGPNSRDPNTSNRRTNVNSSDGLGNAHGASQHSTQSQGQLLSNSADTMYSRYRKNIVKPATYNGKSSWIDFKWHFDICAQLNEWSEDEKGLYLAVALREGAQAVLGNLPVQSRKNYNDLSKALEDRIVPSNQMDLYRAHLKDRKQKASESIPELGQDIRRLTNLAYAKAPNDVRETLATEYFIDSLHSSDMRLRVKQSRPKNLNEAICLAVELDAFNKEDKKRDEAGGFVLRTDADAPCENSLVRKMLEDTNKALSEMRREIKEIKDNQKLGQQAGGQTLPSQEGKPRFKCYFCGKDGHIKKKCRKFLALENQQNQGKTNTGTNNSKGERNKLCVGSMDIASKVGQSGLYIHADINGTGVKLLVDTGATVSLIAPRHVGDVPLESLNADILIADGSALSVLGTTILPIKIGSFSMTHKFIVADIGIDGILGLDFMKNHDCSVDIAHKTLGLNGQSIDLFMEGNVGCYRVYLDESLHVPARSEVLALCSVHDKSGEVVSNLGVGMVEPIDSFTKSDRGLTARTLTDSPDKVPVRIMNLHNESHNLHKGTVVGQFTPVLQIVEGQACSQESVSDIPAHLKGLYDQTVSKLSNDQRYIFKAFMLKYHYLFAKDDFDLGRAESIDHKINTSDTHPIKQAPRRLPEHMHEEVNKHIDAMLERKVIQPSKSPWSSPIILAKKKDGSTRFCVDYRRLNEVTIKDAYPLPLIQESLDHLSGARWFSTLDLCMGYWQVPVQENDRPKTAFASRRGLYEFSVMPFGLCNAPATFQRLMESVFRGLQFETCLVYLDDIIVTGKTFDNMIQNLSMVFDRLSEAGLKLKAKKCNLFASEVEYLGHVVTEAGITTSQDKIKAIADWPVPRNVTEVRSFLGLCSYYRRFVPDFASIASPLHKLTNRNIEFQWTDTCQRSFDGLRHALMSAPILVNPDFSRSFILDTDASDLSIGAVLSQNINGEEKVCAYASRSLSKSERKYCVTRKELLAVIHFVKHFRHILWVLELHQPAQRAVISPNKKLSSIEVWKKVSYSD</sequence>
<keyword evidence="3" id="KW-0548">Nucleotidyltransferase</keyword>
<evidence type="ECO:0000256" key="5">
    <source>
        <dbReference type="ARBA" id="ARBA00022750"/>
    </source>
</evidence>
<dbReference type="InterPro" id="IPR001969">
    <property type="entry name" value="Aspartic_peptidase_AS"/>
</dbReference>
<evidence type="ECO:0000256" key="9">
    <source>
        <dbReference type="ARBA" id="ARBA00022884"/>
    </source>
</evidence>
<dbReference type="PANTHER" id="PTHR37984">
    <property type="entry name" value="PROTEIN CBG26694"/>
    <property type="match status" value="1"/>
</dbReference>